<evidence type="ECO:0000313" key="2">
    <source>
        <dbReference type="EMBL" id="MDN5216635.1"/>
    </source>
</evidence>
<feature type="signal peptide" evidence="1">
    <location>
        <begin position="1"/>
        <end position="18"/>
    </location>
</feature>
<feature type="chain" id="PRO_5045765401" description="Lipoprotein" evidence="1">
    <location>
        <begin position="19"/>
        <end position="160"/>
    </location>
</feature>
<keyword evidence="3" id="KW-1185">Reference proteome</keyword>
<evidence type="ECO:0000256" key="1">
    <source>
        <dbReference type="SAM" id="SignalP"/>
    </source>
</evidence>
<reference evidence="2" key="1">
    <citation type="submission" date="2023-06" db="EMBL/GenBank/DDBJ databases">
        <title>Genomic of Agaribacillus aureum.</title>
        <authorList>
            <person name="Wang G."/>
        </authorList>
    </citation>
    <scope>NUCLEOTIDE SEQUENCE</scope>
    <source>
        <strain evidence="2">BMA12</strain>
    </source>
</reference>
<evidence type="ECO:0008006" key="4">
    <source>
        <dbReference type="Google" id="ProtNLM"/>
    </source>
</evidence>
<dbReference type="PROSITE" id="PS51257">
    <property type="entry name" value="PROKAR_LIPOPROTEIN"/>
    <property type="match status" value="1"/>
</dbReference>
<protein>
    <recommendedName>
        <fullName evidence="4">Lipoprotein</fullName>
    </recommendedName>
</protein>
<name>A0ABT8LIR9_9BACT</name>
<dbReference type="Proteomes" id="UP001172083">
    <property type="component" value="Unassembled WGS sequence"/>
</dbReference>
<accession>A0ABT8LIR9</accession>
<comment type="caution">
    <text evidence="2">The sequence shown here is derived from an EMBL/GenBank/DDBJ whole genome shotgun (WGS) entry which is preliminary data.</text>
</comment>
<proteinExistence type="predicted"/>
<evidence type="ECO:0000313" key="3">
    <source>
        <dbReference type="Proteomes" id="UP001172083"/>
    </source>
</evidence>
<dbReference type="EMBL" id="JAUJEB010000010">
    <property type="protein sequence ID" value="MDN5216635.1"/>
    <property type="molecule type" value="Genomic_DNA"/>
</dbReference>
<keyword evidence="1" id="KW-0732">Signal</keyword>
<gene>
    <name evidence="2" type="ORF">QQ020_31490</name>
</gene>
<sequence>MKSSAVFLLILLVIGCNAKHSGSISDNVSNKNNIDFQMHHCYPDCKERVYKTLGIHVVHEDDIKMDQYILIVQTNEGTIYNGPYKEEINVDKICFCLDDNLSKITSISFHLVDKNNNQVYSWHKKNSYYLYEKDEMYVKLLNSGFPDSYKIKFSENWFYQ</sequence>
<dbReference type="RefSeq" id="WP_346761973.1">
    <property type="nucleotide sequence ID" value="NZ_JAUJEB010000010.1"/>
</dbReference>
<organism evidence="2 3">
    <name type="scientific">Agaribacillus aureus</name>
    <dbReference type="NCBI Taxonomy" id="3051825"/>
    <lineage>
        <taxon>Bacteria</taxon>
        <taxon>Pseudomonadati</taxon>
        <taxon>Bacteroidota</taxon>
        <taxon>Cytophagia</taxon>
        <taxon>Cytophagales</taxon>
        <taxon>Splendidivirgaceae</taxon>
        <taxon>Agaribacillus</taxon>
    </lineage>
</organism>